<proteinExistence type="predicted"/>
<dbReference type="Proteomes" id="UP000235371">
    <property type="component" value="Unassembled WGS sequence"/>
</dbReference>
<sequence>LEDYKIHLTGDKSSSEQAESTPRAATNPPDWPTDHRRVPDYRPVDRNRDVEGRPNGENAFARAFLTIMFTGVVMNATAAKVWGSTARPYFPGLFRYAIGGEW</sequence>
<name>A0A2J6TGW3_9HELO</name>
<organism evidence="2 3">
    <name type="scientific">Hyaloscypha bicolor E</name>
    <dbReference type="NCBI Taxonomy" id="1095630"/>
    <lineage>
        <taxon>Eukaryota</taxon>
        <taxon>Fungi</taxon>
        <taxon>Dikarya</taxon>
        <taxon>Ascomycota</taxon>
        <taxon>Pezizomycotina</taxon>
        <taxon>Leotiomycetes</taxon>
        <taxon>Helotiales</taxon>
        <taxon>Hyaloscyphaceae</taxon>
        <taxon>Hyaloscypha</taxon>
        <taxon>Hyaloscypha bicolor</taxon>
    </lineage>
</organism>
<dbReference type="EMBL" id="KZ613783">
    <property type="protein sequence ID" value="PMD62253.1"/>
    <property type="molecule type" value="Genomic_DNA"/>
</dbReference>
<keyword evidence="3" id="KW-1185">Reference proteome</keyword>
<feature type="compositionally biased region" description="Polar residues" evidence="1">
    <location>
        <begin position="15"/>
        <end position="24"/>
    </location>
</feature>
<reference evidence="2 3" key="1">
    <citation type="submission" date="2016-04" db="EMBL/GenBank/DDBJ databases">
        <title>A degradative enzymes factory behind the ericoid mycorrhizal symbiosis.</title>
        <authorList>
            <consortium name="DOE Joint Genome Institute"/>
            <person name="Martino E."/>
            <person name="Morin E."/>
            <person name="Grelet G."/>
            <person name="Kuo A."/>
            <person name="Kohler A."/>
            <person name="Daghino S."/>
            <person name="Barry K."/>
            <person name="Choi C."/>
            <person name="Cichocki N."/>
            <person name="Clum A."/>
            <person name="Copeland A."/>
            <person name="Hainaut M."/>
            <person name="Haridas S."/>
            <person name="Labutti K."/>
            <person name="Lindquist E."/>
            <person name="Lipzen A."/>
            <person name="Khouja H.-R."/>
            <person name="Murat C."/>
            <person name="Ohm R."/>
            <person name="Olson A."/>
            <person name="Spatafora J."/>
            <person name="Veneault-Fourrey C."/>
            <person name="Henrissat B."/>
            <person name="Grigoriev I."/>
            <person name="Martin F."/>
            <person name="Perotto S."/>
        </authorList>
    </citation>
    <scope>NUCLEOTIDE SEQUENCE [LARGE SCALE GENOMIC DNA]</scope>
    <source>
        <strain evidence="2 3">E</strain>
    </source>
</reference>
<protein>
    <submittedName>
        <fullName evidence="2">Uncharacterized protein</fullName>
    </submittedName>
</protein>
<accession>A0A2J6TGW3</accession>
<dbReference type="AlphaFoldDB" id="A0A2J6TGW3"/>
<evidence type="ECO:0000313" key="3">
    <source>
        <dbReference type="Proteomes" id="UP000235371"/>
    </source>
</evidence>
<feature type="non-terminal residue" evidence="2">
    <location>
        <position position="1"/>
    </location>
</feature>
<evidence type="ECO:0000256" key="1">
    <source>
        <dbReference type="SAM" id="MobiDB-lite"/>
    </source>
</evidence>
<feature type="region of interest" description="Disordered" evidence="1">
    <location>
        <begin position="1"/>
        <end position="55"/>
    </location>
</feature>
<dbReference type="GeneID" id="36581485"/>
<feature type="compositionally biased region" description="Basic and acidic residues" evidence="1">
    <location>
        <begin position="32"/>
        <end position="54"/>
    </location>
</feature>
<dbReference type="RefSeq" id="XP_024739157.1">
    <property type="nucleotide sequence ID" value="XM_024873405.1"/>
</dbReference>
<feature type="non-terminal residue" evidence="2">
    <location>
        <position position="102"/>
    </location>
</feature>
<feature type="compositionally biased region" description="Basic and acidic residues" evidence="1">
    <location>
        <begin position="1"/>
        <end position="14"/>
    </location>
</feature>
<evidence type="ECO:0000313" key="2">
    <source>
        <dbReference type="EMBL" id="PMD62253.1"/>
    </source>
</evidence>
<dbReference type="InParanoid" id="A0A2J6TGW3"/>
<dbReference type="OrthoDB" id="5201563at2759"/>
<gene>
    <name evidence="2" type="ORF">K444DRAFT_507756</name>
</gene>